<name>X0TLW9_9ZZZZ</name>
<evidence type="ECO:0000256" key="1">
    <source>
        <dbReference type="ARBA" id="ARBA00022679"/>
    </source>
</evidence>
<dbReference type="Gene3D" id="3.40.50.10540">
    <property type="entry name" value="Crotonobetainyl-coa:carnitine coa-transferase, domain 1"/>
    <property type="match status" value="1"/>
</dbReference>
<dbReference type="Pfam" id="PF02515">
    <property type="entry name" value="CoA_transf_3"/>
    <property type="match status" value="1"/>
</dbReference>
<gene>
    <name evidence="2" type="ORF">S01H1_25372</name>
</gene>
<evidence type="ECO:0000313" key="2">
    <source>
        <dbReference type="EMBL" id="GAF89132.1"/>
    </source>
</evidence>
<dbReference type="PANTHER" id="PTHR48207:SF3">
    <property type="entry name" value="SUCCINATE--HYDROXYMETHYLGLUTARATE COA-TRANSFERASE"/>
    <property type="match status" value="1"/>
</dbReference>
<organism evidence="2">
    <name type="scientific">marine sediment metagenome</name>
    <dbReference type="NCBI Taxonomy" id="412755"/>
    <lineage>
        <taxon>unclassified sequences</taxon>
        <taxon>metagenomes</taxon>
        <taxon>ecological metagenomes</taxon>
    </lineage>
</organism>
<reference evidence="2" key="1">
    <citation type="journal article" date="2014" name="Front. Microbiol.">
        <title>High frequency of phylogenetically diverse reductive dehalogenase-homologous genes in deep subseafloor sedimentary metagenomes.</title>
        <authorList>
            <person name="Kawai M."/>
            <person name="Futagami T."/>
            <person name="Toyoda A."/>
            <person name="Takaki Y."/>
            <person name="Nishi S."/>
            <person name="Hori S."/>
            <person name="Arai W."/>
            <person name="Tsubouchi T."/>
            <person name="Morono Y."/>
            <person name="Uchiyama I."/>
            <person name="Ito T."/>
            <person name="Fujiyama A."/>
            <person name="Inagaki F."/>
            <person name="Takami H."/>
        </authorList>
    </citation>
    <scope>NUCLEOTIDE SEQUENCE</scope>
    <source>
        <strain evidence="2">Expedition CK06-06</strain>
    </source>
</reference>
<dbReference type="EMBL" id="BARS01015319">
    <property type="protein sequence ID" value="GAF89132.1"/>
    <property type="molecule type" value="Genomic_DNA"/>
</dbReference>
<feature type="non-terminal residue" evidence="2">
    <location>
        <position position="104"/>
    </location>
</feature>
<dbReference type="GO" id="GO:0008410">
    <property type="term" value="F:CoA-transferase activity"/>
    <property type="evidence" value="ECO:0007669"/>
    <property type="project" value="TreeGrafter"/>
</dbReference>
<dbReference type="AlphaFoldDB" id="X0TLW9"/>
<dbReference type="InterPro" id="IPR023606">
    <property type="entry name" value="CoA-Trfase_III_dom_1_sf"/>
</dbReference>
<dbReference type="PANTHER" id="PTHR48207">
    <property type="entry name" value="SUCCINATE--HYDROXYMETHYLGLUTARATE COA-TRANSFERASE"/>
    <property type="match status" value="1"/>
</dbReference>
<protein>
    <recommendedName>
        <fullName evidence="3">CoA transferase</fullName>
    </recommendedName>
</protein>
<comment type="caution">
    <text evidence="2">The sequence shown here is derived from an EMBL/GenBank/DDBJ whole genome shotgun (WGS) entry which is preliminary data.</text>
</comment>
<dbReference type="SUPFAM" id="SSF89796">
    <property type="entry name" value="CoA-transferase family III (CaiB/BaiF)"/>
    <property type="match status" value="1"/>
</dbReference>
<sequence>MPSDRPEDQPLAGIRVVDLTTGVSGGYASKLLADAGADVLKVETPEGDPLRRRGFSKDSVDAAGDGLLFRYLHTSKRSCVLDLEAEEGRCTLRNLYAHCDLILE</sequence>
<proteinExistence type="predicted"/>
<dbReference type="InterPro" id="IPR003673">
    <property type="entry name" value="CoA-Trfase_fam_III"/>
</dbReference>
<dbReference type="InterPro" id="IPR050483">
    <property type="entry name" value="CoA-transferase_III_domain"/>
</dbReference>
<accession>X0TLW9</accession>
<evidence type="ECO:0008006" key="3">
    <source>
        <dbReference type="Google" id="ProtNLM"/>
    </source>
</evidence>
<keyword evidence="1" id="KW-0808">Transferase</keyword>